<name>A0A975Y085_9ACTN</name>
<feature type="region of interest" description="Disordered" evidence="1">
    <location>
        <begin position="63"/>
        <end position="96"/>
    </location>
</feature>
<dbReference type="AlphaFoldDB" id="A0A975Y085"/>
<feature type="domain" description="Putative regulatory protein FmdB zinc ribbon" evidence="2">
    <location>
        <begin position="1"/>
        <end position="41"/>
    </location>
</feature>
<evidence type="ECO:0000256" key="1">
    <source>
        <dbReference type="SAM" id="MobiDB-lite"/>
    </source>
</evidence>
<dbReference type="NCBIfam" id="TIGR02605">
    <property type="entry name" value="CxxC_CxxC_SSSS"/>
    <property type="match status" value="1"/>
</dbReference>
<dbReference type="InterPro" id="IPR013429">
    <property type="entry name" value="Regulatory_FmdB_Zinc_ribbon"/>
</dbReference>
<dbReference type="KEGG" id="nps:KRR39_23280"/>
<reference evidence="3" key="1">
    <citation type="submission" date="2021-06" db="EMBL/GenBank/DDBJ databases">
        <title>Complete genome sequence of Nocardioides sp. G188.</title>
        <authorList>
            <person name="Im W.-T."/>
        </authorList>
    </citation>
    <scope>NUCLEOTIDE SEQUENCE</scope>
    <source>
        <strain evidence="3">G188</strain>
    </source>
</reference>
<dbReference type="RefSeq" id="WP_216939720.1">
    <property type="nucleotide sequence ID" value="NZ_CP077062.1"/>
</dbReference>
<evidence type="ECO:0000259" key="2">
    <source>
        <dbReference type="SMART" id="SM00834"/>
    </source>
</evidence>
<accession>A0A975Y085</accession>
<keyword evidence="4" id="KW-1185">Reference proteome</keyword>
<gene>
    <name evidence="3" type="ORF">KRR39_23280</name>
</gene>
<evidence type="ECO:0000313" key="4">
    <source>
        <dbReference type="Proteomes" id="UP000683575"/>
    </source>
</evidence>
<protein>
    <submittedName>
        <fullName evidence="3">Zinc ribbon domain-containing protein</fullName>
    </submittedName>
</protein>
<dbReference type="SMART" id="SM00834">
    <property type="entry name" value="CxxC_CXXC_SSSS"/>
    <property type="match status" value="1"/>
</dbReference>
<dbReference type="Proteomes" id="UP000683575">
    <property type="component" value="Chromosome"/>
</dbReference>
<dbReference type="EMBL" id="CP077062">
    <property type="protein sequence ID" value="QWZ08211.1"/>
    <property type="molecule type" value="Genomic_DNA"/>
</dbReference>
<organism evidence="3 4">
    <name type="scientific">Nocardioides panacis</name>
    <dbReference type="NCBI Taxonomy" id="2849501"/>
    <lineage>
        <taxon>Bacteria</taxon>
        <taxon>Bacillati</taxon>
        <taxon>Actinomycetota</taxon>
        <taxon>Actinomycetes</taxon>
        <taxon>Propionibacteriales</taxon>
        <taxon>Nocardioidaceae</taxon>
        <taxon>Nocardioides</taxon>
    </lineage>
</organism>
<sequence length="96" mass="10460">MATYLYRCTSHGETEVVRPIGSAPPTWSCPVCQSECARVFVPPMLSLAPSRLVAAIDRAERSADAPEVVTSLPTQGARRRTPMAPPNPAYQRLPRP</sequence>
<dbReference type="Pfam" id="PF09723">
    <property type="entry name" value="Zn_ribbon_8"/>
    <property type="match status" value="1"/>
</dbReference>
<proteinExistence type="predicted"/>
<evidence type="ECO:0000313" key="3">
    <source>
        <dbReference type="EMBL" id="QWZ08211.1"/>
    </source>
</evidence>